<keyword evidence="6" id="KW-0732">Signal</keyword>
<keyword evidence="4 5" id="KW-0326">Glycosidase</keyword>
<dbReference type="PROSITE" id="PS00512">
    <property type="entry name" value="ALPHA_GALACTOSIDASE"/>
    <property type="match status" value="1"/>
</dbReference>
<evidence type="ECO:0000256" key="1">
    <source>
        <dbReference type="ARBA" id="ARBA00001255"/>
    </source>
</evidence>
<proteinExistence type="inferred from homology"/>
<dbReference type="InterPro" id="IPR017853">
    <property type="entry name" value="GH"/>
</dbReference>
<dbReference type="InterPro" id="IPR002252">
    <property type="entry name" value="Glyco_hydro_36"/>
</dbReference>
<reference evidence="9 10" key="1">
    <citation type="submission" date="2021-11" db="EMBL/GenBank/DDBJ databases">
        <title>Genomic of Niabella pedocola.</title>
        <authorList>
            <person name="Wu T."/>
        </authorList>
    </citation>
    <scope>NUCLEOTIDE SEQUENCE [LARGE SCALE GENOMIC DNA]</scope>
    <source>
        <strain evidence="9 10">JCM 31011</strain>
    </source>
</reference>
<evidence type="ECO:0000259" key="8">
    <source>
        <dbReference type="Pfam" id="PF16875"/>
    </source>
</evidence>
<keyword evidence="10" id="KW-1185">Reference proteome</keyword>
<dbReference type="RefSeq" id="WP_231003866.1">
    <property type="nucleotide sequence ID" value="NZ_JAJNEC010000005.1"/>
</dbReference>
<evidence type="ECO:0000256" key="3">
    <source>
        <dbReference type="ARBA" id="ARBA00022801"/>
    </source>
</evidence>
<comment type="similarity">
    <text evidence="5">Belongs to the glycosyl hydrolase.</text>
</comment>
<dbReference type="PANTHER" id="PTHR43053:SF3">
    <property type="entry name" value="ALPHA-GALACTOSIDASE C-RELATED"/>
    <property type="match status" value="1"/>
</dbReference>
<comment type="catalytic activity">
    <reaction evidence="1 5">
        <text>Hydrolysis of terminal, non-reducing alpha-D-galactose residues in alpha-D-galactosides, including galactose oligosaccharides, galactomannans and galactolipids.</text>
        <dbReference type="EC" id="3.2.1.22"/>
    </reaction>
</comment>
<dbReference type="PRINTS" id="PR00743">
    <property type="entry name" value="GLHYDRLASE36"/>
</dbReference>
<feature type="chain" id="PRO_5046977925" description="Alpha-galactosidase" evidence="6">
    <location>
        <begin position="21"/>
        <end position="743"/>
    </location>
</feature>
<dbReference type="Gene3D" id="2.60.40.1180">
    <property type="entry name" value="Golgi alpha-mannosidase II"/>
    <property type="match status" value="1"/>
</dbReference>
<evidence type="ECO:0000256" key="2">
    <source>
        <dbReference type="ARBA" id="ARBA00012755"/>
    </source>
</evidence>
<evidence type="ECO:0000256" key="6">
    <source>
        <dbReference type="SAM" id="SignalP"/>
    </source>
</evidence>
<evidence type="ECO:0000313" key="10">
    <source>
        <dbReference type="Proteomes" id="UP001199816"/>
    </source>
</evidence>
<comment type="caution">
    <text evidence="9">The sequence shown here is derived from an EMBL/GenBank/DDBJ whole genome shotgun (WGS) entry which is preliminary data.</text>
</comment>
<feature type="domain" description="Glycosyl hydrolase family 36 N-terminal" evidence="8">
    <location>
        <begin position="77"/>
        <end position="280"/>
    </location>
</feature>
<dbReference type="Pfam" id="PF16874">
    <property type="entry name" value="Glyco_hydro_36C"/>
    <property type="match status" value="1"/>
</dbReference>
<evidence type="ECO:0000313" key="9">
    <source>
        <dbReference type="EMBL" id="MCD2422659.1"/>
    </source>
</evidence>
<organism evidence="9 10">
    <name type="scientific">Niabella pedocola</name>
    <dbReference type="NCBI Taxonomy" id="1752077"/>
    <lineage>
        <taxon>Bacteria</taxon>
        <taxon>Pseudomonadati</taxon>
        <taxon>Bacteroidota</taxon>
        <taxon>Chitinophagia</taxon>
        <taxon>Chitinophagales</taxon>
        <taxon>Chitinophagaceae</taxon>
        <taxon>Niabella</taxon>
    </lineage>
</organism>
<name>A0ABS8PPJ1_9BACT</name>
<dbReference type="Proteomes" id="UP001199816">
    <property type="component" value="Unassembled WGS sequence"/>
</dbReference>
<feature type="signal peptide" evidence="6">
    <location>
        <begin position="1"/>
        <end position="20"/>
    </location>
</feature>
<gene>
    <name evidence="9" type="ORF">LQ567_07800</name>
</gene>
<evidence type="ECO:0000256" key="5">
    <source>
        <dbReference type="PIRNR" id="PIRNR005536"/>
    </source>
</evidence>
<dbReference type="Gene3D" id="2.70.98.60">
    <property type="entry name" value="alpha-galactosidase from lactobacil brevis"/>
    <property type="match status" value="1"/>
</dbReference>
<dbReference type="CDD" id="cd14791">
    <property type="entry name" value="GH36"/>
    <property type="match status" value="1"/>
</dbReference>
<accession>A0ABS8PPJ1</accession>
<dbReference type="GO" id="GO:0004557">
    <property type="term" value="F:alpha-galactosidase activity"/>
    <property type="evidence" value="ECO:0007669"/>
    <property type="project" value="UniProtKB-EC"/>
</dbReference>
<dbReference type="EC" id="3.2.1.22" evidence="2 5"/>
<dbReference type="InterPro" id="IPR013780">
    <property type="entry name" value="Glyco_hydro_b"/>
</dbReference>
<keyword evidence="3 5" id="KW-0378">Hydrolase</keyword>
<dbReference type="Pfam" id="PF02065">
    <property type="entry name" value="Melibiase"/>
    <property type="match status" value="1"/>
</dbReference>
<dbReference type="EMBL" id="JAJNEC010000005">
    <property type="protein sequence ID" value="MCD2422659.1"/>
    <property type="molecule type" value="Genomic_DNA"/>
</dbReference>
<feature type="domain" description="Glycosyl hydrolase family 36 C-terminal" evidence="7">
    <location>
        <begin position="642"/>
        <end position="738"/>
    </location>
</feature>
<protein>
    <recommendedName>
        <fullName evidence="2 5">Alpha-galactosidase</fullName>
        <ecNumber evidence="2 5">3.2.1.22</ecNumber>
    </recommendedName>
</protein>
<dbReference type="InterPro" id="IPR013785">
    <property type="entry name" value="Aldolase_TIM"/>
</dbReference>
<dbReference type="InterPro" id="IPR031705">
    <property type="entry name" value="Glyco_hydro_36_C"/>
</dbReference>
<sequence>MKTCVLCFFMGIHLLLHAQADPAPVVPVPDPNGGWLIRTKSSAYQLLISQDKRVYPVYYGPVAQAGFKKRSGVWTQGVEELPVRGGYPTKSPLLEVVFNDQVRDADLEYVSGEVMTIEGRPTLRIIEKDRKYPLQVTEYIRVLAEFDILEKWVEVTHTGKKGNIRIQNLLSGSLFLPSDEYELTQLSGMELAEFKPFRSVLTPGVKTIENKLFKSNRNMPWFMVRPRSTAGMDQGPAWFGSVHYSGNWKLIFDNQMERSYNTALQILGGINFWDTEWLLKPGASFTTPKFSTGFTQKGETGAALLNAAYVRQTILPETHRNVLRPVLFNSWYATTYHLKEEEQVAMAKIAAGMGVELFCMDDGWFKNRNKSDEGLGDWEVDRNKFPNGLQPMIDQVHALGMKFGIWVEPESVVLKTDVYKKHPDWILQFPGRRQVPGRVFLNLAREDVYQYLYQSLSRLLRENKIDFIKWDQNTYLSDPGWAAASPEMQLEVRIRFVSNVYRLVDALRKEFPEVLFESCASGGGRVDLGMLSRMDQAWTSDNSTAVDRLFIQYGYLGALPANTMVSWVIEGIANQVQLNPPLPYKFDVAMSGVLGIGYDIRKWTETERTLAKRKIELYKRIRPLVQQGDLYRLVSPYEHNRCALQYNSTDKKAATVFCYNLAAYVSGGYSKTADLKGAQYIDNGSTVLKLKGLDPDRQYRVKNAEAADDKGTVYPGNFLMEAGIQWPVKNSFESQILLIETTN</sequence>
<dbReference type="Pfam" id="PF16875">
    <property type="entry name" value="Glyco_hydro_36N"/>
    <property type="match status" value="1"/>
</dbReference>
<dbReference type="InterPro" id="IPR000111">
    <property type="entry name" value="Glyco_hydro_27/36_CS"/>
</dbReference>
<dbReference type="PIRSF" id="PIRSF005536">
    <property type="entry name" value="Agal"/>
    <property type="match status" value="1"/>
</dbReference>
<dbReference type="InterPro" id="IPR038417">
    <property type="entry name" value="Alpga-gal_N_sf"/>
</dbReference>
<dbReference type="InterPro" id="IPR031704">
    <property type="entry name" value="Glyco_hydro_36_N"/>
</dbReference>
<evidence type="ECO:0000256" key="4">
    <source>
        <dbReference type="ARBA" id="ARBA00023295"/>
    </source>
</evidence>
<dbReference type="PANTHER" id="PTHR43053">
    <property type="entry name" value="GLYCOSIDASE FAMILY 31"/>
    <property type="match status" value="1"/>
</dbReference>
<dbReference type="InterPro" id="IPR050985">
    <property type="entry name" value="Alpha-glycosidase_related"/>
</dbReference>
<dbReference type="SUPFAM" id="SSF51445">
    <property type="entry name" value="(Trans)glycosidases"/>
    <property type="match status" value="1"/>
</dbReference>
<dbReference type="Gene3D" id="3.20.20.70">
    <property type="entry name" value="Aldolase class I"/>
    <property type="match status" value="1"/>
</dbReference>
<evidence type="ECO:0000259" key="7">
    <source>
        <dbReference type="Pfam" id="PF16874"/>
    </source>
</evidence>